<evidence type="ECO:0000256" key="3">
    <source>
        <dbReference type="ARBA" id="ARBA00022692"/>
    </source>
</evidence>
<name>B1WWQ2_CROS5</name>
<evidence type="ECO:0000256" key="2">
    <source>
        <dbReference type="ARBA" id="ARBA00008412"/>
    </source>
</evidence>
<evidence type="ECO:0000256" key="6">
    <source>
        <dbReference type="SAM" id="Phobius"/>
    </source>
</evidence>
<dbReference type="InterPro" id="IPR026036">
    <property type="entry name" value="PucC"/>
</dbReference>
<comment type="similarity">
    <text evidence="2">Belongs to the PucC family.</text>
</comment>
<dbReference type="eggNOG" id="COG2211">
    <property type="taxonomic scope" value="Bacteria"/>
</dbReference>
<feature type="transmembrane region" description="Helical" evidence="6">
    <location>
        <begin position="324"/>
        <end position="342"/>
    </location>
</feature>
<dbReference type="Proteomes" id="UP000001203">
    <property type="component" value="Chromosome circular"/>
</dbReference>
<feature type="transmembrane region" description="Helical" evidence="6">
    <location>
        <begin position="354"/>
        <end position="373"/>
    </location>
</feature>
<dbReference type="CDD" id="cd06176">
    <property type="entry name" value="MFS_BCD_PucC-like"/>
    <property type="match status" value="1"/>
</dbReference>
<feature type="transmembrane region" description="Helical" evidence="6">
    <location>
        <begin position="445"/>
        <end position="466"/>
    </location>
</feature>
<organism evidence="7 8">
    <name type="scientific">Crocosphaera subtropica (strain ATCC 51142 / BH68)</name>
    <name type="common">Cyanothece sp. (strain ATCC 51142)</name>
    <dbReference type="NCBI Taxonomy" id="43989"/>
    <lineage>
        <taxon>Bacteria</taxon>
        <taxon>Bacillati</taxon>
        <taxon>Cyanobacteriota</taxon>
        <taxon>Cyanophyceae</taxon>
        <taxon>Oscillatoriophycideae</taxon>
        <taxon>Chroococcales</taxon>
        <taxon>Aphanothecaceae</taxon>
        <taxon>Crocosphaera</taxon>
        <taxon>Crocosphaera subtropica</taxon>
    </lineage>
</organism>
<dbReference type="InterPro" id="IPR004896">
    <property type="entry name" value="PucC-rel"/>
</dbReference>
<dbReference type="PIRSF" id="PIRSF016565">
    <property type="entry name" value="PucC"/>
    <property type="match status" value="1"/>
</dbReference>
<comment type="subcellular location">
    <subcellularLocation>
        <location evidence="1">Membrane</location>
        <topology evidence="1">Multi-pass membrane protein</topology>
    </subcellularLocation>
</comment>
<dbReference type="GO" id="GO:0016020">
    <property type="term" value="C:membrane"/>
    <property type="evidence" value="ECO:0007669"/>
    <property type="project" value="UniProtKB-SubCell"/>
</dbReference>
<keyword evidence="5 6" id="KW-0472">Membrane</keyword>
<dbReference type="HOGENOM" id="CLU_030017_1_0_3"/>
<reference evidence="7 8" key="1">
    <citation type="journal article" date="2008" name="Proc. Natl. Acad. Sci. U.S.A.">
        <title>The genome of Cyanothece 51142, a unicellular diazotrophic cyanobacterium important in the marine nitrogen cycle.</title>
        <authorList>
            <person name="Welsh E.A."/>
            <person name="Liberton M."/>
            <person name="Stoeckel J."/>
            <person name="Loh T."/>
            <person name="Elvitigala T."/>
            <person name="Wang C."/>
            <person name="Wollam A."/>
            <person name="Fulton R.S."/>
            <person name="Clifton S.W."/>
            <person name="Jacobs J.M."/>
            <person name="Aurora R."/>
            <person name="Ghosh B.K."/>
            <person name="Sherman L.A."/>
            <person name="Smith R.D."/>
            <person name="Wilson R.K."/>
            <person name="Pakrasi H.B."/>
        </authorList>
    </citation>
    <scope>NUCLEOTIDE SEQUENCE [LARGE SCALE GENOMIC DNA]</scope>
    <source>
        <strain evidence="8">ATCC 51142 / BH68</strain>
    </source>
</reference>
<evidence type="ECO:0000256" key="5">
    <source>
        <dbReference type="ARBA" id="ARBA00023136"/>
    </source>
</evidence>
<feature type="transmembrane region" description="Helical" evidence="6">
    <location>
        <begin position="172"/>
        <end position="190"/>
    </location>
</feature>
<dbReference type="KEGG" id="cyt:cce_1426"/>
<gene>
    <name evidence="7" type="ordered locus">cce_1426</name>
</gene>
<keyword evidence="8" id="KW-1185">Reference proteome</keyword>
<evidence type="ECO:0000256" key="4">
    <source>
        <dbReference type="ARBA" id="ARBA00022989"/>
    </source>
</evidence>
<feature type="transmembrane region" description="Helical" evidence="6">
    <location>
        <begin position="29"/>
        <end position="51"/>
    </location>
</feature>
<evidence type="ECO:0000256" key="1">
    <source>
        <dbReference type="ARBA" id="ARBA00004141"/>
    </source>
</evidence>
<dbReference type="SUPFAM" id="SSF103473">
    <property type="entry name" value="MFS general substrate transporter"/>
    <property type="match status" value="1"/>
</dbReference>
<evidence type="ECO:0000313" key="8">
    <source>
        <dbReference type="Proteomes" id="UP000001203"/>
    </source>
</evidence>
<dbReference type="Pfam" id="PF03209">
    <property type="entry name" value="PUCC"/>
    <property type="match status" value="1"/>
</dbReference>
<feature type="transmembrane region" description="Helical" evidence="6">
    <location>
        <begin position="229"/>
        <end position="248"/>
    </location>
</feature>
<feature type="transmembrane region" description="Helical" evidence="6">
    <location>
        <begin position="57"/>
        <end position="75"/>
    </location>
</feature>
<feature type="transmembrane region" description="Helical" evidence="6">
    <location>
        <begin position="96"/>
        <end position="117"/>
    </location>
</feature>
<accession>B1WWQ2</accession>
<proteinExistence type="inferred from homology"/>
<dbReference type="OrthoDB" id="417677at2"/>
<feature type="transmembrane region" description="Helical" evidence="6">
    <location>
        <begin position="379"/>
        <end position="400"/>
    </location>
</feature>
<feature type="transmembrane region" description="Helical" evidence="6">
    <location>
        <begin position="129"/>
        <end position="151"/>
    </location>
</feature>
<keyword evidence="4 6" id="KW-1133">Transmembrane helix</keyword>
<feature type="transmembrane region" description="Helical" evidence="6">
    <location>
        <begin position="284"/>
        <end position="304"/>
    </location>
</feature>
<dbReference type="EMBL" id="CP000806">
    <property type="protein sequence ID" value="ACB50776.1"/>
    <property type="molecule type" value="Genomic_DNA"/>
</dbReference>
<dbReference type="AlphaFoldDB" id="B1WWQ2"/>
<protein>
    <submittedName>
        <fullName evidence="7">PUCC protein</fullName>
    </submittedName>
</protein>
<dbReference type="PANTHER" id="PTHR23538:SF1">
    <property type="entry name" value="44.5 KD BACTERIOCHLOROPHYLL SYNTHASE SUBUNIT"/>
    <property type="match status" value="1"/>
</dbReference>
<dbReference type="InterPro" id="IPR036259">
    <property type="entry name" value="MFS_trans_sf"/>
</dbReference>
<keyword evidence="3 6" id="KW-0812">Transmembrane</keyword>
<dbReference type="RefSeq" id="WP_009544237.1">
    <property type="nucleotide sequence ID" value="NC_010546.1"/>
</dbReference>
<dbReference type="Gene3D" id="1.20.1250.20">
    <property type="entry name" value="MFS general substrate transporter like domains"/>
    <property type="match status" value="1"/>
</dbReference>
<dbReference type="STRING" id="43989.cce_1426"/>
<feature type="transmembrane region" description="Helical" evidence="6">
    <location>
        <begin position="412"/>
        <end position="433"/>
    </location>
</feature>
<dbReference type="PANTHER" id="PTHR23538">
    <property type="entry name" value="44.5 KD BACTERIOCHLOROPHYLL SYNTHASE SUBUNIT"/>
    <property type="match status" value="1"/>
</dbReference>
<sequence>MTINDIPETFDPKPLKPLPKIKLLTMFRLGLFQMGLGIMSLLTLGVINRIMIDELTVLPWIAATAIAMYQFVSPARVWFGQLSDTKPIKGYHRTGYVWIGAILFTSLAFVALQVVWQLGSSIQANGWNWISYGWAIFLGVIFGGYGLALSMSSTPFAAMLVDVSDDDNRSQLIGIVWSMLMVGIVVGAIVSSQLLNTPEICGQAILSYDPTDTAKIANIPTLQATVDPVFIIMPVVVLVMCFLATWGVESRYSRFGMRSQTVQREDQIGLKDALNVLTASRQTGLFFSFILILTLSLFMQDTVMEPYGGEVFGMCISETTQLNAFFGTGTLFGIASTGFLVVPRLGKQRTTKLGCILAVGCFVLIVLAGATASQSLLKSGLLFFGLASGMITAGATSLMLDLTVAETAGTFIGAWGLAQAIARGLSTVLGGVVLNFGKLIFTVPVLSYALVFVIQGLGMILAIWLLGKVNIQEFRDNAKSALSMVMEGDLDG</sequence>
<evidence type="ECO:0000313" key="7">
    <source>
        <dbReference type="EMBL" id="ACB50776.1"/>
    </source>
</evidence>